<dbReference type="InterPro" id="IPR002416">
    <property type="entry name" value="T2SS_protein-GspH"/>
</dbReference>
<dbReference type="EMBL" id="LAZR01000070">
    <property type="protein sequence ID" value="KKN95439.1"/>
    <property type="molecule type" value="Genomic_DNA"/>
</dbReference>
<evidence type="ECO:0000256" key="3">
    <source>
        <dbReference type="ARBA" id="ARBA00022692"/>
    </source>
</evidence>
<dbReference type="GO" id="GO:0016020">
    <property type="term" value="C:membrane"/>
    <property type="evidence" value="ECO:0007669"/>
    <property type="project" value="UniProtKB-SubCell"/>
</dbReference>
<dbReference type="InterPro" id="IPR045584">
    <property type="entry name" value="Pilin-like"/>
</dbReference>
<name>A0A0F9UUP1_9ZZZZ</name>
<evidence type="ECO:0000256" key="6">
    <source>
        <dbReference type="SAM" id="Phobius"/>
    </source>
</evidence>
<evidence type="ECO:0000256" key="1">
    <source>
        <dbReference type="ARBA" id="ARBA00004167"/>
    </source>
</evidence>
<feature type="transmembrane region" description="Helical" evidence="6">
    <location>
        <begin position="17"/>
        <end position="38"/>
    </location>
</feature>
<dbReference type="SUPFAM" id="SSF54523">
    <property type="entry name" value="Pili subunits"/>
    <property type="match status" value="1"/>
</dbReference>
<keyword evidence="3 6" id="KW-0812">Transmembrane</keyword>
<evidence type="ECO:0000256" key="4">
    <source>
        <dbReference type="ARBA" id="ARBA00022989"/>
    </source>
</evidence>
<dbReference type="NCBIfam" id="TIGR02532">
    <property type="entry name" value="IV_pilin_GFxxxE"/>
    <property type="match status" value="1"/>
</dbReference>
<sequence>MIQARCSGKLAQAGFTLIELLVVMVVIGVIAGLATLAIGDGADRELRQEAQRLAGVLELAHDEVLITGGADRALGLRREGYSMLDLVLLDDATREWQALPDPQLGPHYFNEGVVELEYEAEGGRQNLPQNDSWKPHVRLSNTGEMTPGLIILRVPGKDLVQYLLIGLEGSVEVSNERP</sequence>
<dbReference type="GO" id="GO:0015627">
    <property type="term" value="C:type II protein secretion system complex"/>
    <property type="evidence" value="ECO:0007669"/>
    <property type="project" value="InterPro"/>
</dbReference>
<keyword evidence="5 6" id="KW-0472">Membrane</keyword>
<dbReference type="Gene3D" id="3.55.40.10">
    <property type="entry name" value="minor pseudopilin epsh domain"/>
    <property type="match status" value="1"/>
</dbReference>
<protein>
    <recommendedName>
        <fullName evidence="8">General secretion pathway GspH domain-containing protein</fullName>
    </recommendedName>
</protein>
<evidence type="ECO:0000256" key="5">
    <source>
        <dbReference type="ARBA" id="ARBA00023136"/>
    </source>
</evidence>
<dbReference type="Pfam" id="PF07963">
    <property type="entry name" value="N_methyl"/>
    <property type="match status" value="1"/>
</dbReference>
<gene>
    <name evidence="7" type="ORF">LCGC14_0176790</name>
</gene>
<evidence type="ECO:0000313" key="7">
    <source>
        <dbReference type="EMBL" id="KKN95439.1"/>
    </source>
</evidence>
<accession>A0A0F9UUP1</accession>
<organism evidence="7">
    <name type="scientific">marine sediment metagenome</name>
    <dbReference type="NCBI Taxonomy" id="412755"/>
    <lineage>
        <taxon>unclassified sequences</taxon>
        <taxon>metagenomes</taxon>
        <taxon>ecological metagenomes</taxon>
    </lineage>
</organism>
<reference evidence="7" key="1">
    <citation type="journal article" date="2015" name="Nature">
        <title>Complex archaea that bridge the gap between prokaryotes and eukaryotes.</title>
        <authorList>
            <person name="Spang A."/>
            <person name="Saw J.H."/>
            <person name="Jorgensen S.L."/>
            <person name="Zaremba-Niedzwiedzka K."/>
            <person name="Martijn J."/>
            <person name="Lind A.E."/>
            <person name="van Eijk R."/>
            <person name="Schleper C."/>
            <person name="Guy L."/>
            <person name="Ettema T.J."/>
        </authorList>
    </citation>
    <scope>NUCLEOTIDE SEQUENCE</scope>
</reference>
<keyword evidence="4 6" id="KW-1133">Transmembrane helix</keyword>
<dbReference type="InterPro" id="IPR012902">
    <property type="entry name" value="N_methyl_site"/>
</dbReference>
<dbReference type="AlphaFoldDB" id="A0A0F9UUP1"/>
<dbReference type="PROSITE" id="PS00409">
    <property type="entry name" value="PROKAR_NTER_METHYL"/>
    <property type="match status" value="1"/>
</dbReference>
<dbReference type="GO" id="GO:0015628">
    <property type="term" value="P:protein secretion by the type II secretion system"/>
    <property type="evidence" value="ECO:0007669"/>
    <property type="project" value="InterPro"/>
</dbReference>
<dbReference type="PRINTS" id="PR00885">
    <property type="entry name" value="BCTERIALGSPH"/>
</dbReference>
<evidence type="ECO:0008006" key="8">
    <source>
        <dbReference type="Google" id="ProtNLM"/>
    </source>
</evidence>
<keyword evidence="2" id="KW-0488">Methylation</keyword>
<comment type="caution">
    <text evidence="7">The sequence shown here is derived from an EMBL/GenBank/DDBJ whole genome shotgun (WGS) entry which is preliminary data.</text>
</comment>
<evidence type="ECO:0000256" key="2">
    <source>
        <dbReference type="ARBA" id="ARBA00022481"/>
    </source>
</evidence>
<comment type="subcellular location">
    <subcellularLocation>
        <location evidence="1">Membrane</location>
        <topology evidence="1">Single-pass membrane protein</topology>
    </subcellularLocation>
</comment>
<proteinExistence type="predicted"/>